<name>A0ABP6RQ49_9PSEU</name>
<evidence type="ECO:0000313" key="2">
    <source>
        <dbReference type="EMBL" id="GAA3359078.1"/>
    </source>
</evidence>
<comment type="caution">
    <text evidence="2">The sequence shown here is derived from an EMBL/GenBank/DDBJ whole genome shotgun (WGS) entry which is preliminary data.</text>
</comment>
<proteinExistence type="predicted"/>
<dbReference type="Pfam" id="PF04149">
    <property type="entry name" value="DUF397"/>
    <property type="match status" value="1"/>
</dbReference>
<dbReference type="Proteomes" id="UP001500483">
    <property type="component" value="Unassembled WGS sequence"/>
</dbReference>
<dbReference type="RefSeq" id="WP_344927704.1">
    <property type="nucleotide sequence ID" value="NZ_BAAAYK010000038.1"/>
</dbReference>
<gene>
    <name evidence="2" type="ORF">GCM10020366_33650</name>
</gene>
<accession>A0ABP6RQ49</accession>
<evidence type="ECO:0000313" key="3">
    <source>
        <dbReference type="Proteomes" id="UP001500483"/>
    </source>
</evidence>
<evidence type="ECO:0000259" key="1">
    <source>
        <dbReference type="Pfam" id="PF04149"/>
    </source>
</evidence>
<protein>
    <recommendedName>
        <fullName evidence="1">DUF397 domain-containing protein</fullName>
    </recommendedName>
</protein>
<dbReference type="EMBL" id="BAAAYK010000038">
    <property type="protein sequence ID" value="GAA3359078.1"/>
    <property type="molecule type" value="Genomic_DNA"/>
</dbReference>
<reference evidence="3" key="1">
    <citation type="journal article" date="2019" name="Int. J. Syst. Evol. Microbiol.">
        <title>The Global Catalogue of Microorganisms (GCM) 10K type strain sequencing project: providing services to taxonomists for standard genome sequencing and annotation.</title>
        <authorList>
            <consortium name="The Broad Institute Genomics Platform"/>
            <consortium name="The Broad Institute Genome Sequencing Center for Infectious Disease"/>
            <person name="Wu L."/>
            <person name="Ma J."/>
        </authorList>
    </citation>
    <scope>NUCLEOTIDE SEQUENCE [LARGE SCALE GENOMIC DNA]</scope>
    <source>
        <strain evidence="3">JCM 9687</strain>
    </source>
</reference>
<keyword evidence="3" id="KW-1185">Reference proteome</keyword>
<sequence>MIFKFRKSSYSGGGSGTCVEVALNVPGTRAIRDSKNPGAAPLIFTPSAFTAFRTALKHGSLDGRPTGQE</sequence>
<organism evidence="2 3">
    <name type="scientific">Saccharopolyspora gregorii</name>
    <dbReference type="NCBI Taxonomy" id="33914"/>
    <lineage>
        <taxon>Bacteria</taxon>
        <taxon>Bacillati</taxon>
        <taxon>Actinomycetota</taxon>
        <taxon>Actinomycetes</taxon>
        <taxon>Pseudonocardiales</taxon>
        <taxon>Pseudonocardiaceae</taxon>
        <taxon>Saccharopolyspora</taxon>
    </lineage>
</organism>
<dbReference type="InterPro" id="IPR007278">
    <property type="entry name" value="DUF397"/>
</dbReference>
<feature type="domain" description="DUF397" evidence="1">
    <location>
        <begin position="5"/>
        <end position="57"/>
    </location>
</feature>